<feature type="transmembrane region" description="Helical" evidence="2">
    <location>
        <begin position="149"/>
        <end position="170"/>
    </location>
</feature>
<evidence type="ECO:0000313" key="6">
    <source>
        <dbReference type="Proteomes" id="UP000465306"/>
    </source>
</evidence>
<evidence type="ECO:0000313" key="4">
    <source>
        <dbReference type="EMBL" id="GFG67318.1"/>
    </source>
</evidence>
<keyword evidence="2" id="KW-0472">Membrane</keyword>
<name>A0AAX1J5G9_9MYCO</name>
<feature type="compositionally biased region" description="Polar residues" evidence="1">
    <location>
        <begin position="23"/>
        <end position="32"/>
    </location>
</feature>
<dbReference type="EMBL" id="BLKU01000005">
    <property type="protein sequence ID" value="GFG67318.1"/>
    <property type="molecule type" value="Genomic_DNA"/>
</dbReference>
<feature type="transmembrane region" description="Helical" evidence="2">
    <location>
        <begin position="182"/>
        <end position="207"/>
    </location>
</feature>
<protein>
    <submittedName>
        <fullName evidence="5">DUF4190 domain-containing protein</fullName>
    </submittedName>
</protein>
<proteinExistence type="predicted"/>
<gene>
    <name evidence="5" type="ORF">I2456_19845</name>
    <name evidence="4" type="ORF">MKUB_48080</name>
</gene>
<keyword evidence="2" id="KW-0812">Transmembrane</keyword>
<feature type="region of interest" description="Disordered" evidence="1">
    <location>
        <begin position="1"/>
        <end position="92"/>
    </location>
</feature>
<dbReference type="Proteomes" id="UP000465306">
    <property type="component" value="Unassembled WGS sequence"/>
</dbReference>
<dbReference type="InterPro" id="IPR025241">
    <property type="entry name" value="DUF4190"/>
</dbReference>
<keyword evidence="6" id="KW-1185">Reference proteome</keyword>
<feature type="compositionally biased region" description="Low complexity" evidence="1">
    <location>
        <begin position="41"/>
        <end position="50"/>
    </location>
</feature>
<reference evidence="5" key="3">
    <citation type="submission" date="2020-11" db="EMBL/GenBank/DDBJ databases">
        <title>Intraspecies plasmid and genomic variation of Mycobacterium kubicae revealed by the complete genome sequences of two clinical isolates.</title>
        <authorList>
            <person name="Hendrix J.R."/>
            <person name="Epperson L.E."/>
            <person name="Honda J.R."/>
            <person name="Strong M."/>
        </authorList>
    </citation>
    <scope>NUCLEOTIDE SEQUENCE</scope>
    <source>
        <strain evidence="5">JCM 13573</strain>
    </source>
</reference>
<organism evidence="5 7">
    <name type="scientific">Mycobacterium kubicae</name>
    <dbReference type="NCBI Taxonomy" id="120959"/>
    <lineage>
        <taxon>Bacteria</taxon>
        <taxon>Bacillati</taxon>
        <taxon>Actinomycetota</taxon>
        <taxon>Actinomycetes</taxon>
        <taxon>Mycobacteriales</taxon>
        <taxon>Mycobacteriaceae</taxon>
        <taxon>Mycobacterium</taxon>
        <taxon>Mycobacterium simiae complex</taxon>
    </lineage>
</organism>
<dbReference type="Pfam" id="PF13828">
    <property type="entry name" value="DUF4190"/>
    <property type="match status" value="1"/>
</dbReference>
<dbReference type="EMBL" id="CP065047">
    <property type="protein sequence ID" value="QPI36699.1"/>
    <property type="molecule type" value="Genomic_DNA"/>
</dbReference>
<dbReference type="RefSeq" id="WP_085073606.1">
    <property type="nucleotide sequence ID" value="NZ_BLKU01000005.1"/>
</dbReference>
<feature type="domain" description="DUF4190" evidence="3">
    <location>
        <begin position="140"/>
        <end position="200"/>
    </location>
</feature>
<sequence>MTAPGEPSGEGAKAPHDGPAYSAGSNEPTQQAPWAAPSGTPAAEPAADYPPAYPPGYSPDYGAGYPPPSPGVGYPPPGPQPTPGYQPYPPMPPPYGSSPGGYGAPSYPSGYPGGYPGAGYPPPPDYSTAYGAAQPGTNNLAIASLVTSFAGFFCCIIGSIAAIVLGVMALNQIKQTRESGYGMAVAGIAIGAAGLLLIMVIGIINVASS</sequence>
<reference evidence="4 6" key="1">
    <citation type="journal article" date="2019" name="Emerg. Microbes Infect.">
        <title>Comprehensive subspecies identification of 175 nontuberculous mycobacteria species based on 7547 genomic profiles.</title>
        <authorList>
            <person name="Matsumoto Y."/>
            <person name="Kinjo T."/>
            <person name="Motooka D."/>
            <person name="Nabeya D."/>
            <person name="Jung N."/>
            <person name="Uechi K."/>
            <person name="Horii T."/>
            <person name="Iida T."/>
            <person name="Fujita J."/>
            <person name="Nakamura S."/>
        </authorList>
    </citation>
    <scope>NUCLEOTIDE SEQUENCE [LARGE SCALE GENOMIC DNA]</scope>
    <source>
        <strain evidence="4 6">JCM 13573</strain>
    </source>
</reference>
<evidence type="ECO:0000256" key="2">
    <source>
        <dbReference type="SAM" id="Phobius"/>
    </source>
</evidence>
<evidence type="ECO:0000256" key="1">
    <source>
        <dbReference type="SAM" id="MobiDB-lite"/>
    </source>
</evidence>
<dbReference type="AlphaFoldDB" id="A0AAX1J5G9"/>
<reference evidence="4" key="2">
    <citation type="submission" date="2020-02" db="EMBL/GenBank/DDBJ databases">
        <authorList>
            <person name="Matsumoto Y."/>
            <person name="Kinjo T."/>
            <person name="Motooka D."/>
            <person name="Nabeya D."/>
            <person name="Jung N."/>
            <person name="Uechi K."/>
            <person name="Horii T."/>
            <person name="Iida T."/>
            <person name="Fujita J."/>
            <person name="Nakamura S."/>
        </authorList>
    </citation>
    <scope>NUCLEOTIDE SEQUENCE</scope>
    <source>
        <strain evidence="4">JCM 13573</strain>
    </source>
</reference>
<evidence type="ECO:0000313" key="7">
    <source>
        <dbReference type="Proteomes" id="UP000663583"/>
    </source>
</evidence>
<dbReference type="KEGG" id="mku:I2456_19845"/>
<dbReference type="Proteomes" id="UP000663583">
    <property type="component" value="Chromosome"/>
</dbReference>
<evidence type="ECO:0000313" key="5">
    <source>
        <dbReference type="EMBL" id="QPI36699.1"/>
    </source>
</evidence>
<accession>A0AAX1J5G9</accession>
<keyword evidence="2" id="KW-1133">Transmembrane helix</keyword>
<evidence type="ECO:0000259" key="3">
    <source>
        <dbReference type="Pfam" id="PF13828"/>
    </source>
</evidence>
<feature type="compositionally biased region" description="Pro residues" evidence="1">
    <location>
        <begin position="65"/>
        <end position="92"/>
    </location>
</feature>